<dbReference type="AlphaFoldDB" id="A0A7C1BB33"/>
<dbReference type="EMBL" id="DQZR01000279">
    <property type="protein sequence ID" value="HDM36902.1"/>
    <property type="molecule type" value="Genomic_DNA"/>
</dbReference>
<reference evidence="1" key="1">
    <citation type="journal article" date="2020" name="mSystems">
        <title>Genome- and Community-Level Interaction Insights into Carbon Utilization and Element Cycling Functions of Hydrothermarchaeota in Hydrothermal Sediment.</title>
        <authorList>
            <person name="Zhou Z."/>
            <person name="Liu Y."/>
            <person name="Xu W."/>
            <person name="Pan J."/>
            <person name="Luo Z.H."/>
            <person name="Li M."/>
        </authorList>
    </citation>
    <scope>NUCLEOTIDE SEQUENCE [LARGE SCALE GENOMIC DNA]</scope>
    <source>
        <strain evidence="1">HyVt-185</strain>
    </source>
</reference>
<evidence type="ECO:0000313" key="1">
    <source>
        <dbReference type="EMBL" id="HDM36902.1"/>
    </source>
</evidence>
<organism evidence="1">
    <name type="scientific">Candidatus Syntropharchaeum butanivorans</name>
    <dbReference type="NCBI Taxonomy" id="1839936"/>
    <lineage>
        <taxon>Archaea</taxon>
        <taxon>Methanobacteriati</taxon>
        <taxon>Methanobacteriota</taxon>
        <taxon>Stenosarchaea group</taxon>
        <taxon>Methanomicrobia</taxon>
        <taxon>Methanosarcinales</taxon>
        <taxon>ANME-2 cluster</taxon>
        <taxon>Candidatus Syntropharchaeum</taxon>
    </lineage>
</organism>
<gene>
    <name evidence="1" type="ORF">ENG09_06650</name>
</gene>
<proteinExistence type="predicted"/>
<dbReference type="Proteomes" id="UP000885863">
    <property type="component" value="Unassembled WGS sequence"/>
</dbReference>
<protein>
    <submittedName>
        <fullName evidence="1">Uncharacterized protein</fullName>
    </submittedName>
</protein>
<name>A0A7C1BB33_9EURY</name>
<sequence>MSFVKNMAKCRFKLGSWECPLEALAGEEYCYWHREEEGKEPDDAKLRELKENMILGAFLRGAKLSGKDLKKADLSYA</sequence>
<feature type="non-terminal residue" evidence="1">
    <location>
        <position position="77"/>
    </location>
</feature>
<comment type="caution">
    <text evidence="1">The sequence shown here is derived from an EMBL/GenBank/DDBJ whole genome shotgun (WGS) entry which is preliminary data.</text>
</comment>
<accession>A0A7C1BB33</accession>